<evidence type="ECO:0000313" key="2">
    <source>
        <dbReference type="Proteomes" id="UP000241986"/>
    </source>
</evidence>
<comment type="caution">
    <text evidence="1">The sequence shown here is derived from an EMBL/GenBank/DDBJ whole genome shotgun (WGS) entry which is preliminary data.</text>
</comment>
<dbReference type="EMBL" id="PZKL01000037">
    <property type="protein sequence ID" value="PTH80010.1"/>
    <property type="molecule type" value="Genomic_DNA"/>
</dbReference>
<dbReference type="Proteomes" id="UP000241986">
    <property type="component" value="Unassembled WGS sequence"/>
</dbReference>
<name>A0A2T4MZJ0_AERVE</name>
<gene>
    <name evidence="1" type="ORF">DAA48_15715</name>
</gene>
<reference evidence="1 2" key="1">
    <citation type="submission" date="2018-03" db="EMBL/GenBank/DDBJ databases">
        <title>Aeromonas veronii whole genome sequencing and analysis.</title>
        <authorList>
            <person name="Xie H."/>
            <person name="Liu T."/>
            <person name="Wang K."/>
        </authorList>
    </citation>
    <scope>NUCLEOTIDE SEQUENCE [LARGE SCALE GENOMIC DNA]</scope>
    <source>
        <strain evidence="1 2">XH.VA.1</strain>
    </source>
</reference>
<organism evidence="1 2">
    <name type="scientific">Aeromonas veronii</name>
    <dbReference type="NCBI Taxonomy" id="654"/>
    <lineage>
        <taxon>Bacteria</taxon>
        <taxon>Pseudomonadati</taxon>
        <taxon>Pseudomonadota</taxon>
        <taxon>Gammaproteobacteria</taxon>
        <taxon>Aeromonadales</taxon>
        <taxon>Aeromonadaceae</taxon>
        <taxon>Aeromonas</taxon>
    </lineage>
</organism>
<protein>
    <submittedName>
        <fullName evidence="1">Uncharacterized protein</fullName>
    </submittedName>
</protein>
<accession>A0A2T4MZJ0</accession>
<sequence>MWYDNKYKNNNEGNVVMSYKKEMESFISKNRESICESLGLKSYEIIDSDLRIMAAYLTPKAGEKNFDAGNGIDTSFIEDLKRLPRNKVGEEILLKAIEAKEKGESLGRRMPNALSKRQLFSPKVEAAMQERRREMSSESFGKLSGNVVMLKTHLKTLAQLLHSDSSFAEPSFRFQIRAILKMISSDLNKCNYQARAGAVWAIKSGISADSAAIAVNQVYLRHLNQLSKTFAPVDELINANGIDCKMSKQIDSIKERWYQEFQEVFQMKKDIVHGNRFVAEPSL</sequence>
<proteinExistence type="predicted"/>
<evidence type="ECO:0000313" key="1">
    <source>
        <dbReference type="EMBL" id="PTH80010.1"/>
    </source>
</evidence>
<dbReference type="AlphaFoldDB" id="A0A2T4MZJ0"/>